<protein>
    <recommendedName>
        <fullName evidence="1">DNA repair and recombination protein RAD54-like</fullName>
    </recommendedName>
</protein>
<sequence length="745" mass="84379">QRRSLAPSQLAKRKAGDEDDEEEEEDWQPPTGRKRQKAAGETESGECYRSPFRKPLAQLTNRPQCLDSSQHEAFIRSILSKPFKVPIRNYKGPLGLRSLGVKRAGLRGPLHDPFEEGALVLYEPLVLSAHDQLKIDKDKAPVHVVVDPVLSRVLRPHQREGVKFLWDCVTSRRIPGSHGCIMADEMGLGKTLQCITLMWTLLRQSPDCKPEIEKAVVVSPSSLVRNWYNEVEKWLGGRIQPLAIDGGSKDEIDRKLVGFMNQRGLRVPSPILIISYETFRLHAEVLQKGSVGLVICDEGHRLKNSENQTYQALNSLNTPRRVLISGTPIQNDLLEYFSLVHFVNSGILGTAQEFKRHFEMPILKGRDADASEAERHKGEERLKELISIVNRCLIRRTSDILSKYLPVKIEQVVCCRLTPLQAELYKNFLKQAKPVEELKEGKISVSSLSSITSLKKLCNHPALIYDKCVEEEEGFMGALALFPSGYSTKSVEPQLSGKMLVLDYILAVTKSTSNDKVVLVSNYTQTLDLFEKLCRNRRYLYVRLDGTMSIKKRAKIVERFNSPSSPEFIFMLSSKAGGCGLNLIGANRLVMFDPDWNPANDEQAMARVWRDGQKKMCYIYRLLSTGTIEEKIFQRQTHKKALSSCVVDEEQDVERHFSLGELKELFTLNESTTSDTHDKIKCPRCVNGHQVRPPPDGSDCTSDLSQWHHCADKRRLQDSVLKAAWDAAVTFTFYQHSHEEQRGIP</sequence>
<organism evidence="10 11">
    <name type="scientific">Illadopsis cleaveri</name>
    <name type="common">blackcap illadopsis</name>
    <dbReference type="NCBI Taxonomy" id="201329"/>
    <lineage>
        <taxon>Eukaryota</taxon>
        <taxon>Metazoa</taxon>
        <taxon>Chordata</taxon>
        <taxon>Craniata</taxon>
        <taxon>Vertebrata</taxon>
        <taxon>Euteleostomi</taxon>
        <taxon>Archelosauria</taxon>
        <taxon>Archosauria</taxon>
        <taxon>Dinosauria</taxon>
        <taxon>Saurischia</taxon>
        <taxon>Theropoda</taxon>
        <taxon>Coelurosauria</taxon>
        <taxon>Aves</taxon>
        <taxon>Neognathae</taxon>
        <taxon>Neoaves</taxon>
        <taxon>Telluraves</taxon>
        <taxon>Australaves</taxon>
        <taxon>Passeriformes</taxon>
        <taxon>Sylvioidea</taxon>
        <taxon>Timaliidae</taxon>
        <taxon>Illadopsis</taxon>
    </lineage>
</organism>
<keyword evidence="6" id="KW-0067">ATP-binding</keyword>
<dbReference type="GO" id="GO:0016787">
    <property type="term" value="F:hydrolase activity"/>
    <property type="evidence" value="ECO:0007669"/>
    <property type="project" value="UniProtKB-KW"/>
</dbReference>
<evidence type="ECO:0000313" key="11">
    <source>
        <dbReference type="Proteomes" id="UP000534634"/>
    </source>
</evidence>
<keyword evidence="2" id="KW-0597">Phosphoprotein</keyword>
<keyword evidence="3" id="KW-0547">Nucleotide-binding</keyword>
<evidence type="ECO:0000259" key="8">
    <source>
        <dbReference type="PROSITE" id="PS51192"/>
    </source>
</evidence>
<evidence type="ECO:0000259" key="9">
    <source>
        <dbReference type="PROSITE" id="PS51194"/>
    </source>
</evidence>
<dbReference type="PANTHER" id="PTHR45629">
    <property type="entry name" value="SNF2/RAD54 FAMILY MEMBER"/>
    <property type="match status" value="1"/>
</dbReference>
<evidence type="ECO:0000256" key="1">
    <source>
        <dbReference type="ARBA" id="ARBA00015341"/>
    </source>
</evidence>
<dbReference type="Proteomes" id="UP000534634">
    <property type="component" value="Unassembled WGS sequence"/>
</dbReference>
<dbReference type="SMART" id="SM00490">
    <property type="entry name" value="HELICc"/>
    <property type="match status" value="1"/>
</dbReference>
<dbReference type="InterPro" id="IPR014001">
    <property type="entry name" value="Helicase_ATP-bd"/>
</dbReference>
<feature type="region of interest" description="Disordered" evidence="7">
    <location>
        <begin position="1"/>
        <end position="51"/>
    </location>
</feature>
<dbReference type="CDD" id="cd18067">
    <property type="entry name" value="DEXHc_RAD54A"/>
    <property type="match status" value="1"/>
</dbReference>
<feature type="domain" description="Helicase C-terminal" evidence="9">
    <location>
        <begin position="500"/>
        <end position="654"/>
    </location>
</feature>
<feature type="domain" description="Helicase ATP-binding" evidence="8">
    <location>
        <begin position="171"/>
        <end position="346"/>
    </location>
</feature>
<feature type="non-terminal residue" evidence="10">
    <location>
        <position position="745"/>
    </location>
</feature>
<accession>A0A7L1CEY9</accession>
<evidence type="ECO:0000256" key="5">
    <source>
        <dbReference type="ARBA" id="ARBA00022806"/>
    </source>
</evidence>
<dbReference type="InterPro" id="IPR038718">
    <property type="entry name" value="SNF2-like_sf"/>
</dbReference>
<dbReference type="AlphaFoldDB" id="A0A7L1CEY9"/>
<dbReference type="PANTHER" id="PTHR45629:SF7">
    <property type="entry name" value="DNA EXCISION REPAIR PROTEIN ERCC-6-RELATED"/>
    <property type="match status" value="1"/>
</dbReference>
<proteinExistence type="predicted"/>
<feature type="compositionally biased region" description="Acidic residues" evidence="7">
    <location>
        <begin position="17"/>
        <end position="27"/>
    </location>
</feature>
<dbReference type="Pfam" id="PF00176">
    <property type="entry name" value="SNF2-rel_dom"/>
    <property type="match status" value="1"/>
</dbReference>
<dbReference type="SUPFAM" id="SSF52540">
    <property type="entry name" value="P-loop containing nucleoside triphosphate hydrolases"/>
    <property type="match status" value="2"/>
</dbReference>
<dbReference type="SMART" id="SM00487">
    <property type="entry name" value="DEXDc"/>
    <property type="match status" value="1"/>
</dbReference>
<evidence type="ECO:0000256" key="4">
    <source>
        <dbReference type="ARBA" id="ARBA00022801"/>
    </source>
</evidence>
<dbReference type="GO" id="GO:0005524">
    <property type="term" value="F:ATP binding"/>
    <property type="evidence" value="ECO:0007669"/>
    <property type="project" value="UniProtKB-KW"/>
</dbReference>
<dbReference type="FunFam" id="3.40.50.300:FF:000332">
    <property type="entry name" value="DNA repair and recombination protein RAD54-like"/>
    <property type="match status" value="1"/>
</dbReference>
<evidence type="ECO:0000256" key="2">
    <source>
        <dbReference type="ARBA" id="ARBA00022553"/>
    </source>
</evidence>
<evidence type="ECO:0000313" key="10">
    <source>
        <dbReference type="EMBL" id="NXM61926.1"/>
    </source>
</evidence>
<dbReference type="FunFam" id="3.40.50.10810:FF:000010">
    <property type="entry name" value="DNA repair and recombination protein RAD54-like"/>
    <property type="match status" value="1"/>
</dbReference>
<keyword evidence="4" id="KW-0378">Hydrolase</keyword>
<dbReference type="FunFam" id="1.20.120.850:FF:000002">
    <property type="entry name" value="DNA repair and recombination protein RAD54-like"/>
    <property type="match status" value="1"/>
</dbReference>
<dbReference type="InterPro" id="IPR000330">
    <property type="entry name" value="SNF2_N"/>
</dbReference>
<dbReference type="PROSITE" id="PS51194">
    <property type="entry name" value="HELICASE_CTER"/>
    <property type="match status" value="1"/>
</dbReference>
<reference evidence="10 11" key="1">
    <citation type="submission" date="2019-09" db="EMBL/GenBank/DDBJ databases">
        <title>Bird 10,000 Genomes (B10K) Project - Family phase.</title>
        <authorList>
            <person name="Zhang G."/>
        </authorList>
    </citation>
    <scope>NUCLEOTIDE SEQUENCE [LARGE SCALE GENOMIC DNA]</scope>
    <source>
        <strain evidence="10">B10K-DU-002-01</strain>
        <tissue evidence="10">Muscle</tissue>
    </source>
</reference>
<dbReference type="Pfam" id="PF00271">
    <property type="entry name" value="Helicase_C"/>
    <property type="match status" value="1"/>
</dbReference>
<dbReference type="PROSITE" id="PS51192">
    <property type="entry name" value="HELICASE_ATP_BIND_1"/>
    <property type="match status" value="1"/>
</dbReference>
<name>A0A7L1CEY9_9PASS</name>
<dbReference type="GO" id="GO:0045003">
    <property type="term" value="P:double-strand break repair via synthesis-dependent strand annealing"/>
    <property type="evidence" value="ECO:0007669"/>
    <property type="project" value="TreeGrafter"/>
</dbReference>
<keyword evidence="5" id="KW-0347">Helicase</keyword>
<dbReference type="Gene3D" id="1.20.120.850">
    <property type="entry name" value="SWI2/SNF2 ATPases, N-terminal domain"/>
    <property type="match status" value="1"/>
</dbReference>
<evidence type="ECO:0000256" key="6">
    <source>
        <dbReference type="ARBA" id="ARBA00022840"/>
    </source>
</evidence>
<dbReference type="InterPro" id="IPR050496">
    <property type="entry name" value="SNF2_RAD54_helicase_repair"/>
</dbReference>
<dbReference type="InterPro" id="IPR049730">
    <property type="entry name" value="SNF2/RAD54-like_C"/>
</dbReference>
<dbReference type="GO" id="GO:0007131">
    <property type="term" value="P:reciprocal meiotic recombination"/>
    <property type="evidence" value="ECO:0007669"/>
    <property type="project" value="TreeGrafter"/>
</dbReference>
<dbReference type="InterPro" id="IPR001650">
    <property type="entry name" value="Helicase_C-like"/>
</dbReference>
<dbReference type="EMBL" id="VXBB01018750">
    <property type="protein sequence ID" value="NXM61926.1"/>
    <property type="molecule type" value="Genomic_DNA"/>
</dbReference>
<dbReference type="CDD" id="cd18793">
    <property type="entry name" value="SF2_C_SNF"/>
    <property type="match status" value="1"/>
</dbReference>
<dbReference type="GO" id="GO:0005634">
    <property type="term" value="C:nucleus"/>
    <property type="evidence" value="ECO:0007669"/>
    <property type="project" value="TreeGrafter"/>
</dbReference>
<dbReference type="Gene3D" id="3.40.50.10810">
    <property type="entry name" value="Tandem AAA-ATPase domain"/>
    <property type="match status" value="1"/>
</dbReference>
<dbReference type="GO" id="GO:0004386">
    <property type="term" value="F:helicase activity"/>
    <property type="evidence" value="ECO:0007669"/>
    <property type="project" value="UniProtKB-KW"/>
</dbReference>
<gene>
    <name evidence="10" type="primary">Rad54l</name>
    <name evidence="10" type="ORF">ILLCLE_R11140</name>
</gene>
<feature type="non-terminal residue" evidence="10">
    <location>
        <position position="1"/>
    </location>
</feature>
<keyword evidence="11" id="KW-1185">Reference proteome</keyword>
<dbReference type="InterPro" id="IPR027417">
    <property type="entry name" value="P-loop_NTPase"/>
</dbReference>
<comment type="caution">
    <text evidence="10">The sequence shown here is derived from an EMBL/GenBank/DDBJ whole genome shotgun (WGS) entry which is preliminary data.</text>
</comment>
<dbReference type="GO" id="GO:0015616">
    <property type="term" value="F:DNA translocase activity"/>
    <property type="evidence" value="ECO:0007669"/>
    <property type="project" value="TreeGrafter"/>
</dbReference>
<dbReference type="Gene3D" id="3.40.50.300">
    <property type="entry name" value="P-loop containing nucleotide triphosphate hydrolases"/>
    <property type="match status" value="1"/>
</dbReference>
<evidence type="ECO:0000256" key="3">
    <source>
        <dbReference type="ARBA" id="ARBA00022741"/>
    </source>
</evidence>
<evidence type="ECO:0000256" key="7">
    <source>
        <dbReference type="SAM" id="MobiDB-lite"/>
    </source>
</evidence>